<comment type="caution">
    <text evidence="1">The sequence shown here is derived from an EMBL/GenBank/DDBJ whole genome shotgun (WGS) entry which is preliminary data.</text>
</comment>
<keyword evidence="2" id="KW-1185">Reference proteome</keyword>
<dbReference type="InterPro" id="IPR046239">
    <property type="entry name" value="DUF6272"/>
</dbReference>
<reference evidence="2" key="1">
    <citation type="submission" date="2017-12" db="EMBL/GenBank/DDBJ databases">
        <title>Draft genome sequence of Telmatospirillum siberiense 26-4b1T, an acidotolerant peatland alphaproteobacterium potentially involved in sulfur cycling.</title>
        <authorList>
            <person name="Hausmann B."/>
            <person name="Pjevac P."/>
            <person name="Schreck K."/>
            <person name="Herbold C.W."/>
            <person name="Daims H."/>
            <person name="Wagner M."/>
            <person name="Pester M."/>
            <person name="Loy A."/>
        </authorList>
    </citation>
    <scope>NUCLEOTIDE SEQUENCE [LARGE SCALE GENOMIC DNA]</scope>
    <source>
        <strain evidence="2">26-4b1</strain>
    </source>
</reference>
<proteinExistence type="predicted"/>
<dbReference type="AlphaFoldDB" id="A0A2N3Q1T1"/>
<name>A0A2N3Q1T1_9PROT</name>
<dbReference type="OrthoDB" id="5365713at2"/>
<dbReference type="Pfam" id="PF19788">
    <property type="entry name" value="DUF6272"/>
    <property type="match status" value="1"/>
</dbReference>
<protein>
    <submittedName>
        <fullName evidence="1">Uncharacterized protein</fullName>
    </submittedName>
</protein>
<dbReference type="NCBIfam" id="NF038264">
    <property type="entry name" value="kinase_SiaB"/>
    <property type="match status" value="1"/>
</dbReference>
<evidence type="ECO:0000313" key="2">
    <source>
        <dbReference type="Proteomes" id="UP000233293"/>
    </source>
</evidence>
<dbReference type="EMBL" id="PIUM01000001">
    <property type="protein sequence ID" value="PKU26618.1"/>
    <property type="molecule type" value="Genomic_DNA"/>
</dbReference>
<organism evidence="1 2">
    <name type="scientific">Telmatospirillum siberiense</name>
    <dbReference type="NCBI Taxonomy" id="382514"/>
    <lineage>
        <taxon>Bacteria</taxon>
        <taxon>Pseudomonadati</taxon>
        <taxon>Pseudomonadota</taxon>
        <taxon>Alphaproteobacteria</taxon>
        <taxon>Rhodospirillales</taxon>
        <taxon>Rhodospirillaceae</taxon>
        <taxon>Telmatospirillum</taxon>
    </lineage>
</organism>
<evidence type="ECO:0000313" key="1">
    <source>
        <dbReference type="EMBL" id="PKU26618.1"/>
    </source>
</evidence>
<dbReference type="NCBIfam" id="NF038262">
    <property type="entry name" value="SiaB_fam_kinase"/>
    <property type="match status" value="1"/>
</dbReference>
<accession>A0A2N3Q1T1</accession>
<gene>
    <name evidence="1" type="ORF">CWS72_01955</name>
</gene>
<sequence length="180" mass="19710">MEASDLYSMREYFTKQHILLCFNGPISRSLIEEIGNALKNYLQAERAQPSAATDVFATYIEMSQNIRHYSINRGYGEQEASATVVIARDETGRYAVSAGNLVEAADGRALLARVTALAGLDKSQLKAAYKEQLHRPRSTEPHQGAGLGLLDIARRSSAPMVASLTELTGEQAFFSLRATI</sequence>
<dbReference type="Proteomes" id="UP000233293">
    <property type="component" value="Unassembled WGS sequence"/>
</dbReference>